<gene>
    <name evidence="1" type="primary">Acey_s0019.g3849</name>
    <name evidence="1" type="ORF">Y032_0019g3849</name>
</gene>
<evidence type="ECO:0000313" key="1">
    <source>
        <dbReference type="EMBL" id="EYC21485.1"/>
    </source>
</evidence>
<comment type="caution">
    <text evidence="1">The sequence shown here is derived from an EMBL/GenBank/DDBJ whole genome shotgun (WGS) entry which is preliminary data.</text>
</comment>
<reference evidence="2" key="1">
    <citation type="journal article" date="2015" name="Nat. Genet.">
        <title>The genome and transcriptome of the zoonotic hookworm Ancylostoma ceylanicum identify infection-specific gene families.</title>
        <authorList>
            <person name="Schwarz E.M."/>
            <person name="Hu Y."/>
            <person name="Antoshechkin I."/>
            <person name="Miller M.M."/>
            <person name="Sternberg P.W."/>
            <person name="Aroian R.V."/>
        </authorList>
    </citation>
    <scope>NUCLEOTIDE SEQUENCE</scope>
    <source>
        <strain evidence="2">HY135</strain>
    </source>
</reference>
<dbReference type="EMBL" id="JARK01001355">
    <property type="protein sequence ID" value="EYC21485.1"/>
    <property type="molecule type" value="Genomic_DNA"/>
</dbReference>
<protein>
    <submittedName>
        <fullName evidence="1">Uncharacterized protein</fullName>
    </submittedName>
</protein>
<accession>A0A016V213</accession>
<keyword evidence="2" id="KW-1185">Reference proteome</keyword>
<dbReference type="AlphaFoldDB" id="A0A016V213"/>
<sequence>MGEVGEREEFLLISSFPGEHLLRKIVHIERIPHSPPNRMKIALHVWRAREYMMRKPYKPALTPSTGSELQGFRIMYTLARRIMKNSFCSIRK</sequence>
<dbReference type="Proteomes" id="UP000024635">
    <property type="component" value="Unassembled WGS sequence"/>
</dbReference>
<organism evidence="1 2">
    <name type="scientific">Ancylostoma ceylanicum</name>
    <dbReference type="NCBI Taxonomy" id="53326"/>
    <lineage>
        <taxon>Eukaryota</taxon>
        <taxon>Metazoa</taxon>
        <taxon>Ecdysozoa</taxon>
        <taxon>Nematoda</taxon>
        <taxon>Chromadorea</taxon>
        <taxon>Rhabditida</taxon>
        <taxon>Rhabditina</taxon>
        <taxon>Rhabditomorpha</taxon>
        <taxon>Strongyloidea</taxon>
        <taxon>Ancylostomatidae</taxon>
        <taxon>Ancylostomatinae</taxon>
        <taxon>Ancylostoma</taxon>
    </lineage>
</organism>
<name>A0A016V213_9BILA</name>
<proteinExistence type="predicted"/>
<evidence type="ECO:0000313" key="2">
    <source>
        <dbReference type="Proteomes" id="UP000024635"/>
    </source>
</evidence>